<evidence type="ECO:0000313" key="17">
    <source>
        <dbReference type="Proteomes" id="UP000678499"/>
    </source>
</evidence>
<keyword evidence="4" id="KW-0723">Serine/threonine-protein kinase</keyword>
<comment type="similarity">
    <text evidence="2">Belongs to the protein kinase superfamily. AGC Ser/Thr protein kinase family.</text>
</comment>
<feature type="compositionally biased region" description="Low complexity" evidence="12">
    <location>
        <begin position="736"/>
        <end position="746"/>
    </location>
</feature>
<feature type="compositionally biased region" description="Basic residues" evidence="12">
    <location>
        <begin position="506"/>
        <end position="518"/>
    </location>
</feature>
<comment type="cofactor">
    <cofactor evidence="1">
        <name>Mg(2+)</name>
        <dbReference type="ChEBI" id="CHEBI:18420"/>
    </cofactor>
</comment>
<sequence>MCPVYAEGGVRTNEDSICDDYSDGEVSGWKTMSDDLRTRRSARRSIEPFGSFPALVPKFSWLKELNLSGRCNRSTRVAHRKSFIAATSPTLPRRHSPGSHGSPLESPRNMSPSQQHFAFSSVKRAEGRRWSVASLPSSGYGTTPGSSAVSSQCSSQERLHHQHHSHHQHPLPPPPPSPTSGAIGPQQQSLHPGATAPVVECCCCANMCELSMQHSSASGTGTLCFSSNESNPSIELGVMEDGRRSPILSAMSSPGMRPRSRSLSSPIRSPVMESGSEIVLMNELYRERFPKATQQMEERLQDFLDENSGEDISDGILRFVHHQVIELAKDCLQKSQEKRVTSHYFYELSENLDRLLCETREKSAEAAVHLSGLVKKLMIIMARPARLLECLEFDPEEFYRLLEQAEGHAKMSAEIGTACCSKSEIPRYIISKLGLNKDPLEEFQQDLQQLQKDAERESLLESGEAASDAEANEDEQQDDESVDEEEEEEDEKTAKNDQESGEKSKTRGKKSKSKGKTKSVHAMATNLYEGYLDREARQFEDQQVFGTPEYIAPEVILRQGYGKAVDWWAMGIILYEFLTGCVPFFGETPEELFAHTVSAEIEWPEEDDWPVDAQAKALITELLCLSPIERLGTGGAVEVKAHPFFAELDWDSVLRQKAAFVPQLEGDEDTSYFDTRTDRYNHMTEDTDDADESLMFSSFSSCSPRYKRWMRPDSDNSGPESFTDSPLDKRDTGGASRSSFSSSSSSAVTHRSGVDGSGSVANSGGVTGFSTPESSQTEGEEASPLVQRRTRKVNAVCSKSGTPPTKSSEGVTRPSAPYGMHLKRHSLSAPSTPPIAHNTTSPLATSGEESAAVKRSVSTGTPGAQQQQSQGYAASGSSSSSLSLPSCPITSTPTIAAVSSSAVSPLMKHVSRSAIIKSASASGLSLVIPPDDRYVHGQPLPSPGGGSSTASSRDPSPSREGSPLISCLKPPIILRRSPQGFGFTMQAIPVYCGDNSDYYTVHHIVKHVNCGSPAFEAGLRPGDLLTHINGEPIHGRLHPEVLSMLLAGGDSVTVRATPLENTSIRTGGRRRSLSKAKLARPHRRPYRKGTHHRSRRDPRSSVSGVNSGLLGHYSRATSPGRNGSVVAAGSPHHAATSGPHSLHAIHGQPAPSGAQITMHHHHPAQLLNQGVGVHHHHLLQHPHHVHPMSGHAQGFAAGPGGVPQARPRKGSSLLRKLSSKRASAEFHHQTLFTSSTGYHLES</sequence>
<feature type="region of interest" description="Disordered" evidence="12">
    <location>
        <begin position="453"/>
        <end position="518"/>
    </location>
</feature>
<evidence type="ECO:0000259" key="14">
    <source>
        <dbReference type="PROSITE" id="PS50106"/>
    </source>
</evidence>
<dbReference type="FunFam" id="2.30.42.10:FF:000008">
    <property type="entry name" value="microtubule-associated serine/threonine-protein kinase 4 isoform X2"/>
    <property type="match status" value="1"/>
</dbReference>
<evidence type="ECO:0000256" key="9">
    <source>
        <dbReference type="ARBA" id="ARBA00022842"/>
    </source>
</evidence>
<feature type="compositionally biased region" description="Low complexity" evidence="12">
    <location>
        <begin position="460"/>
        <end position="469"/>
    </location>
</feature>
<dbReference type="EC" id="2.7.11.1" evidence="3"/>
<dbReference type="InterPro" id="IPR011009">
    <property type="entry name" value="Kinase-like_dom_sf"/>
</dbReference>
<name>A0A7R9BLD9_9CRUS</name>
<feature type="compositionally biased region" description="Polar residues" evidence="12">
    <location>
        <begin position="108"/>
        <end position="118"/>
    </location>
</feature>
<dbReference type="Gene3D" id="2.30.42.10">
    <property type="match status" value="1"/>
</dbReference>
<evidence type="ECO:0000259" key="15">
    <source>
        <dbReference type="PROSITE" id="PS51285"/>
    </source>
</evidence>
<evidence type="ECO:0000256" key="2">
    <source>
        <dbReference type="ARBA" id="ARBA00009903"/>
    </source>
</evidence>
<dbReference type="InterPro" id="IPR036034">
    <property type="entry name" value="PDZ_sf"/>
</dbReference>
<accession>A0A7R9BLD9</accession>
<feature type="compositionally biased region" description="Basic residues" evidence="12">
    <location>
        <begin position="160"/>
        <end position="169"/>
    </location>
</feature>
<dbReference type="GO" id="GO:0000287">
    <property type="term" value="F:magnesium ion binding"/>
    <property type="evidence" value="ECO:0007669"/>
    <property type="project" value="InterPro"/>
</dbReference>
<dbReference type="InterPro" id="IPR000719">
    <property type="entry name" value="Prot_kinase_dom"/>
</dbReference>
<dbReference type="OrthoDB" id="10070999at2759"/>
<feature type="domain" description="PDZ" evidence="14">
    <location>
        <begin position="971"/>
        <end position="1060"/>
    </location>
</feature>
<dbReference type="Gene3D" id="1.20.1480.20">
    <property type="entry name" value="MAST3 pre-PK domain-like"/>
    <property type="match status" value="1"/>
</dbReference>
<evidence type="ECO:0000256" key="10">
    <source>
        <dbReference type="ARBA" id="ARBA00047899"/>
    </source>
</evidence>
<keyword evidence="5" id="KW-0808">Transferase</keyword>
<keyword evidence="8" id="KW-0067">ATP-binding</keyword>
<feature type="compositionally biased region" description="Low complexity" evidence="12">
    <location>
        <begin position="135"/>
        <end position="155"/>
    </location>
</feature>
<feature type="region of interest" description="Disordered" evidence="12">
    <location>
        <begin position="249"/>
        <end position="268"/>
    </location>
</feature>
<evidence type="ECO:0000313" key="16">
    <source>
        <dbReference type="EMBL" id="CAD7277470.1"/>
    </source>
</evidence>
<dbReference type="InterPro" id="IPR041489">
    <property type="entry name" value="PDZ_6"/>
</dbReference>
<organism evidence="16">
    <name type="scientific">Notodromas monacha</name>
    <dbReference type="NCBI Taxonomy" id="399045"/>
    <lineage>
        <taxon>Eukaryota</taxon>
        <taxon>Metazoa</taxon>
        <taxon>Ecdysozoa</taxon>
        <taxon>Arthropoda</taxon>
        <taxon>Crustacea</taxon>
        <taxon>Oligostraca</taxon>
        <taxon>Ostracoda</taxon>
        <taxon>Podocopa</taxon>
        <taxon>Podocopida</taxon>
        <taxon>Cypridocopina</taxon>
        <taxon>Cypridoidea</taxon>
        <taxon>Cyprididae</taxon>
        <taxon>Notodromas</taxon>
    </lineage>
</organism>
<feature type="compositionally biased region" description="Low complexity" evidence="12">
    <location>
        <begin position="858"/>
        <end position="885"/>
    </location>
</feature>
<dbReference type="PROSITE" id="PS50106">
    <property type="entry name" value="PDZ"/>
    <property type="match status" value="1"/>
</dbReference>
<comment type="catalytic activity">
    <reaction evidence="11">
        <text>L-seryl-[protein] + ATP = O-phospho-L-seryl-[protein] + ADP + H(+)</text>
        <dbReference type="Rhea" id="RHEA:17989"/>
        <dbReference type="Rhea" id="RHEA-COMP:9863"/>
        <dbReference type="Rhea" id="RHEA-COMP:11604"/>
        <dbReference type="ChEBI" id="CHEBI:15378"/>
        <dbReference type="ChEBI" id="CHEBI:29999"/>
        <dbReference type="ChEBI" id="CHEBI:30616"/>
        <dbReference type="ChEBI" id="CHEBI:83421"/>
        <dbReference type="ChEBI" id="CHEBI:456216"/>
        <dbReference type="EC" id="2.7.11.1"/>
    </reaction>
</comment>
<dbReference type="PROSITE" id="PS50011">
    <property type="entry name" value="PROTEIN_KINASE_DOM"/>
    <property type="match status" value="1"/>
</dbReference>
<dbReference type="Pfam" id="PF08926">
    <property type="entry name" value="DUF1908"/>
    <property type="match status" value="1"/>
</dbReference>
<feature type="compositionally biased region" description="Basic and acidic residues" evidence="12">
    <location>
        <begin position="492"/>
        <end position="505"/>
    </location>
</feature>
<dbReference type="InterPro" id="IPR000961">
    <property type="entry name" value="AGC-kinase_C"/>
</dbReference>
<keyword evidence="6" id="KW-0547">Nucleotide-binding</keyword>
<dbReference type="SMART" id="SM00228">
    <property type="entry name" value="PDZ"/>
    <property type="match status" value="1"/>
</dbReference>
<feature type="region of interest" description="Disordered" evidence="12">
    <location>
        <begin position="83"/>
        <end position="122"/>
    </location>
</feature>
<evidence type="ECO:0000256" key="6">
    <source>
        <dbReference type="ARBA" id="ARBA00022741"/>
    </source>
</evidence>
<dbReference type="EMBL" id="OA882955">
    <property type="protein sequence ID" value="CAD7277470.1"/>
    <property type="molecule type" value="Genomic_DNA"/>
</dbReference>
<dbReference type="InterPro" id="IPR023142">
    <property type="entry name" value="MAST_pre-PK_dom_sf"/>
</dbReference>
<dbReference type="Pfam" id="PF17820">
    <property type="entry name" value="PDZ_6"/>
    <property type="match status" value="1"/>
</dbReference>
<dbReference type="Pfam" id="PF00069">
    <property type="entry name" value="Pkinase"/>
    <property type="match status" value="1"/>
</dbReference>
<evidence type="ECO:0000256" key="4">
    <source>
        <dbReference type="ARBA" id="ARBA00022527"/>
    </source>
</evidence>
<dbReference type="InterPro" id="IPR015022">
    <property type="entry name" value="MAST_pre-PK_dom"/>
</dbReference>
<dbReference type="InterPro" id="IPR050236">
    <property type="entry name" value="Ser_Thr_kinase_AGC"/>
</dbReference>
<feature type="compositionally biased region" description="Polar residues" evidence="12">
    <location>
        <begin position="759"/>
        <end position="777"/>
    </location>
</feature>
<dbReference type="GO" id="GO:0035556">
    <property type="term" value="P:intracellular signal transduction"/>
    <property type="evidence" value="ECO:0007669"/>
    <property type="project" value="TreeGrafter"/>
</dbReference>
<dbReference type="SUPFAM" id="SSF56112">
    <property type="entry name" value="Protein kinase-like (PK-like)"/>
    <property type="match status" value="1"/>
</dbReference>
<dbReference type="InterPro" id="IPR001478">
    <property type="entry name" value="PDZ"/>
</dbReference>
<feature type="compositionally biased region" description="Low complexity" evidence="12">
    <location>
        <begin position="1100"/>
        <end position="1111"/>
    </location>
</feature>
<reference evidence="16" key="1">
    <citation type="submission" date="2020-11" db="EMBL/GenBank/DDBJ databases">
        <authorList>
            <person name="Tran Van P."/>
        </authorList>
    </citation>
    <scope>NUCLEOTIDE SEQUENCE</scope>
</reference>
<dbReference type="PROSITE" id="PS51285">
    <property type="entry name" value="AGC_KINASE_CTER"/>
    <property type="match status" value="1"/>
</dbReference>
<dbReference type="GO" id="GO:0004674">
    <property type="term" value="F:protein serine/threonine kinase activity"/>
    <property type="evidence" value="ECO:0007669"/>
    <property type="project" value="UniProtKB-KW"/>
</dbReference>
<evidence type="ECO:0000256" key="7">
    <source>
        <dbReference type="ARBA" id="ARBA00022777"/>
    </source>
</evidence>
<proteinExistence type="inferred from homology"/>
<evidence type="ECO:0000256" key="8">
    <source>
        <dbReference type="ARBA" id="ARBA00022840"/>
    </source>
</evidence>
<dbReference type="PANTHER" id="PTHR24356:SF414">
    <property type="entry name" value="NON-SPECIFIC SERINE_THREONINE PROTEIN KINASE"/>
    <property type="match status" value="1"/>
</dbReference>
<evidence type="ECO:0000256" key="12">
    <source>
        <dbReference type="SAM" id="MobiDB-lite"/>
    </source>
</evidence>
<dbReference type="Gene3D" id="1.10.510.10">
    <property type="entry name" value="Transferase(Phosphotransferase) domain 1"/>
    <property type="match status" value="1"/>
</dbReference>
<dbReference type="Gene3D" id="3.30.200.20">
    <property type="entry name" value="Phosphorylase Kinase, domain 1"/>
    <property type="match status" value="1"/>
</dbReference>
<dbReference type="CDD" id="cd06705">
    <property type="entry name" value="PDZ_MAST"/>
    <property type="match status" value="1"/>
</dbReference>
<evidence type="ECO:0000256" key="5">
    <source>
        <dbReference type="ARBA" id="ARBA00022679"/>
    </source>
</evidence>
<feature type="region of interest" description="Disordered" evidence="12">
    <location>
        <begin position="930"/>
        <end position="965"/>
    </location>
</feature>
<protein>
    <recommendedName>
        <fullName evidence="3">non-specific serine/threonine protein kinase</fullName>
        <ecNumber evidence="3">2.7.11.1</ecNumber>
    </recommendedName>
</protein>
<dbReference type="GO" id="GO:0005524">
    <property type="term" value="F:ATP binding"/>
    <property type="evidence" value="ECO:0007669"/>
    <property type="project" value="UniProtKB-KW"/>
</dbReference>
<feature type="compositionally biased region" description="Low complexity" evidence="12">
    <location>
        <begin position="948"/>
        <end position="959"/>
    </location>
</feature>
<dbReference type="FunFam" id="1.20.1480.20:FF:000001">
    <property type="entry name" value="microtubule-associated serine/threonine-protein kinase 4 isoform X1"/>
    <property type="match status" value="1"/>
</dbReference>
<feature type="compositionally biased region" description="Polar residues" evidence="12">
    <location>
        <begin position="837"/>
        <end position="848"/>
    </location>
</feature>
<evidence type="ECO:0000256" key="11">
    <source>
        <dbReference type="ARBA" id="ARBA00048679"/>
    </source>
</evidence>
<dbReference type="Proteomes" id="UP000678499">
    <property type="component" value="Unassembled WGS sequence"/>
</dbReference>
<feature type="region of interest" description="Disordered" evidence="12">
    <location>
        <begin position="135"/>
        <end position="191"/>
    </location>
</feature>
<dbReference type="SUPFAM" id="SSF50156">
    <property type="entry name" value="PDZ domain-like"/>
    <property type="match status" value="1"/>
</dbReference>
<evidence type="ECO:0000256" key="1">
    <source>
        <dbReference type="ARBA" id="ARBA00001946"/>
    </source>
</evidence>
<keyword evidence="7" id="KW-0418">Kinase</keyword>
<feature type="compositionally biased region" description="Polar residues" evidence="12">
    <location>
        <begin position="797"/>
        <end position="810"/>
    </location>
</feature>
<dbReference type="SMART" id="SM00220">
    <property type="entry name" value="S_TKc"/>
    <property type="match status" value="1"/>
</dbReference>
<dbReference type="SUPFAM" id="SSF140482">
    <property type="entry name" value="MAST3 pre-PK domain-like"/>
    <property type="match status" value="1"/>
</dbReference>
<feature type="compositionally biased region" description="Polar residues" evidence="12">
    <location>
        <begin position="715"/>
        <end position="724"/>
    </location>
</feature>
<feature type="domain" description="Protein kinase" evidence="13">
    <location>
        <begin position="278"/>
        <end position="645"/>
    </location>
</feature>
<dbReference type="AlphaFoldDB" id="A0A7R9BLD9"/>
<dbReference type="SMART" id="SM00133">
    <property type="entry name" value="S_TK_X"/>
    <property type="match status" value="1"/>
</dbReference>
<dbReference type="EMBL" id="CAJPEX010000918">
    <property type="protein sequence ID" value="CAG0917622.1"/>
    <property type="molecule type" value="Genomic_DNA"/>
</dbReference>
<gene>
    <name evidence="16" type="ORF">NMOB1V02_LOCUS5203</name>
</gene>
<keyword evidence="17" id="KW-1185">Reference proteome</keyword>
<keyword evidence="9" id="KW-0460">Magnesium</keyword>
<dbReference type="PANTHER" id="PTHR24356">
    <property type="entry name" value="SERINE/THREONINE-PROTEIN KINASE"/>
    <property type="match status" value="1"/>
</dbReference>
<feature type="domain" description="AGC-kinase C-terminal" evidence="15">
    <location>
        <begin position="646"/>
        <end position="711"/>
    </location>
</feature>
<feature type="region of interest" description="Disordered" evidence="12">
    <location>
        <begin position="1063"/>
        <end position="1142"/>
    </location>
</feature>
<comment type="catalytic activity">
    <reaction evidence="10">
        <text>L-threonyl-[protein] + ATP = O-phospho-L-threonyl-[protein] + ADP + H(+)</text>
        <dbReference type="Rhea" id="RHEA:46608"/>
        <dbReference type="Rhea" id="RHEA-COMP:11060"/>
        <dbReference type="Rhea" id="RHEA-COMP:11605"/>
        <dbReference type="ChEBI" id="CHEBI:15378"/>
        <dbReference type="ChEBI" id="CHEBI:30013"/>
        <dbReference type="ChEBI" id="CHEBI:30616"/>
        <dbReference type="ChEBI" id="CHEBI:61977"/>
        <dbReference type="ChEBI" id="CHEBI:456216"/>
        <dbReference type="EC" id="2.7.11.1"/>
    </reaction>
</comment>
<evidence type="ECO:0000259" key="13">
    <source>
        <dbReference type="PROSITE" id="PS50011"/>
    </source>
</evidence>
<feature type="compositionally biased region" description="Basic residues" evidence="12">
    <location>
        <begin position="1067"/>
        <end position="1096"/>
    </location>
</feature>
<feature type="region of interest" description="Disordered" evidence="12">
    <location>
        <begin position="710"/>
        <end position="885"/>
    </location>
</feature>
<evidence type="ECO:0000256" key="3">
    <source>
        <dbReference type="ARBA" id="ARBA00012513"/>
    </source>
</evidence>
<feature type="compositionally biased region" description="Acidic residues" evidence="12">
    <location>
        <begin position="470"/>
        <end position="491"/>
    </location>
</feature>